<dbReference type="HOGENOM" id="CLU_3089493_0_0_1"/>
<protein>
    <submittedName>
        <fullName evidence="1">GD17209</fullName>
    </submittedName>
</protein>
<keyword evidence="2" id="KW-1185">Reference proteome</keyword>
<organism evidence="1 2">
    <name type="scientific">Drosophila simulans</name>
    <name type="common">Fruit fly</name>
    <dbReference type="NCBI Taxonomy" id="7240"/>
    <lineage>
        <taxon>Eukaryota</taxon>
        <taxon>Metazoa</taxon>
        <taxon>Ecdysozoa</taxon>
        <taxon>Arthropoda</taxon>
        <taxon>Hexapoda</taxon>
        <taxon>Insecta</taxon>
        <taxon>Pterygota</taxon>
        <taxon>Neoptera</taxon>
        <taxon>Endopterygota</taxon>
        <taxon>Diptera</taxon>
        <taxon>Brachycera</taxon>
        <taxon>Muscomorpha</taxon>
        <taxon>Ephydroidea</taxon>
        <taxon>Drosophilidae</taxon>
        <taxon>Drosophila</taxon>
        <taxon>Sophophora</taxon>
    </lineage>
</organism>
<evidence type="ECO:0000313" key="2">
    <source>
        <dbReference type="Proteomes" id="UP000000304"/>
    </source>
</evidence>
<accession>B4R575</accession>
<proteinExistence type="predicted"/>
<evidence type="ECO:0000313" key="1">
    <source>
        <dbReference type="EMBL" id="EDX17976.1"/>
    </source>
</evidence>
<dbReference type="EMBL" id="CM000366">
    <property type="protein sequence ID" value="EDX17976.1"/>
    <property type="molecule type" value="Genomic_DNA"/>
</dbReference>
<name>B4R575_DROSI</name>
<sequence length="52" mass="6103">MCGALCRRLCECGLAVSLCVSEHVTRKHHHHQQQQQQHHRHQCHPFRLINLG</sequence>
<reference evidence="1 2" key="1">
    <citation type="journal article" date="2007" name="Nature">
        <title>Evolution of genes and genomes on the Drosophila phylogeny.</title>
        <authorList>
            <consortium name="Drosophila 12 Genomes Consortium"/>
            <person name="Clark A.G."/>
            <person name="Eisen M.B."/>
            <person name="Smith D.R."/>
            <person name="Bergman C.M."/>
            <person name="Oliver B."/>
            <person name="Markow T.A."/>
            <person name="Kaufman T.C."/>
            <person name="Kellis M."/>
            <person name="Gelbart W."/>
            <person name="Iyer V.N."/>
            <person name="Pollard D.A."/>
            <person name="Sackton T.B."/>
            <person name="Larracuente A.M."/>
            <person name="Singh N.D."/>
            <person name="Abad J.P."/>
            <person name="Abt D.N."/>
            <person name="Adryan B."/>
            <person name="Aguade M."/>
            <person name="Akashi H."/>
            <person name="Anderson W.W."/>
            <person name="Aquadro C.F."/>
            <person name="Ardell D.H."/>
            <person name="Arguello R."/>
            <person name="Artieri C.G."/>
            <person name="Barbash D.A."/>
            <person name="Barker D."/>
            <person name="Barsanti P."/>
            <person name="Batterham P."/>
            <person name="Batzoglou S."/>
            <person name="Begun D."/>
            <person name="Bhutkar A."/>
            <person name="Blanco E."/>
            <person name="Bosak S.A."/>
            <person name="Bradley R.K."/>
            <person name="Brand A.D."/>
            <person name="Brent M.R."/>
            <person name="Brooks A.N."/>
            <person name="Brown R.H."/>
            <person name="Butlin R.K."/>
            <person name="Caggese C."/>
            <person name="Calvi B.R."/>
            <person name="Bernardo de Carvalho A."/>
            <person name="Caspi A."/>
            <person name="Castrezana S."/>
            <person name="Celniker S.E."/>
            <person name="Chang J.L."/>
            <person name="Chapple C."/>
            <person name="Chatterji S."/>
            <person name="Chinwalla A."/>
            <person name="Civetta A."/>
            <person name="Clifton S.W."/>
            <person name="Comeron J.M."/>
            <person name="Costello J.C."/>
            <person name="Coyne J.A."/>
            <person name="Daub J."/>
            <person name="David R.G."/>
            <person name="Delcher A.L."/>
            <person name="Delehaunty K."/>
            <person name="Do C.B."/>
            <person name="Ebling H."/>
            <person name="Edwards K."/>
            <person name="Eickbush T."/>
            <person name="Evans J.D."/>
            <person name="Filipski A."/>
            <person name="Findeiss S."/>
            <person name="Freyhult E."/>
            <person name="Fulton L."/>
            <person name="Fulton R."/>
            <person name="Garcia A.C."/>
            <person name="Gardiner A."/>
            <person name="Garfield D.A."/>
            <person name="Garvin B.E."/>
            <person name="Gibson G."/>
            <person name="Gilbert D."/>
            <person name="Gnerre S."/>
            <person name="Godfrey J."/>
            <person name="Good R."/>
            <person name="Gotea V."/>
            <person name="Gravely B."/>
            <person name="Greenberg A.J."/>
            <person name="Griffiths-Jones S."/>
            <person name="Gross S."/>
            <person name="Guigo R."/>
            <person name="Gustafson E.A."/>
            <person name="Haerty W."/>
            <person name="Hahn M.W."/>
            <person name="Halligan D.L."/>
            <person name="Halpern A.L."/>
            <person name="Halter G.M."/>
            <person name="Han M.V."/>
            <person name="Heger A."/>
            <person name="Hillier L."/>
            <person name="Hinrichs A.S."/>
            <person name="Holmes I."/>
            <person name="Hoskins R.A."/>
            <person name="Hubisz M.J."/>
            <person name="Hultmark D."/>
            <person name="Huntley M.A."/>
            <person name="Jaffe D.B."/>
            <person name="Jagadeeshan S."/>
            <person name="Jeck W.R."/>
            <person name="Johnson J."/>
            <person name="Jones C.D."/>
            <person name="Jordan W.C."/>
            <person name="Karpen G.H."/>
            <person name="Kataoka E."/>
            <person name="Keightley P.D."/>
            <person name="Kheradpour P."/>
            <person name="Kirkness E.F."/>
            <person name="Koerich L.B."/>
            <person name="Kristiansen K."/>
            <person name="Kudrna D."/>
            <person name="Kulathinal R.J."/>
            <person name="Kumar S."/>
            <person name="Kwok R."/>
            <person name="Lander E."/>
            <person name="Langley C.H."/>
            <person name="Lapoint R."/>
            <person name="Lazzaro B.P."/>
            <person name="Lee S.J."/>
            <person name="Levesque L."/>
            <person name="Li R."/>
            <person name="Lin C.F."/>
            <person name="Lin M.F."/>
            <person name="Lindblad-Toh K."/>
            <person name="Llopart A."/>
            <person name="Long M."/>
            <person name="Low L."/>
            <person name="Lozovsky E."/>
            <person name="Lu J."/>
            <person name="Luo M."/>
            <person name="Machado C.A."/>
            <person name="Makalowski W."/>
            <person name="Marzo M."/>
            <person name="Matsuda M."/>
            <person name="Matzkin L."/>
            <person name="McAllister B."/>
            <person name="McBride C.S."/>
            <person name="McKernan B."/>
            <person name="McKernan K."/>
            <person name="Mendez-Lago M."/>
            <person name="Minx P."/>
            <person name="Mollenhauer M.U."/>
            <person name="Montooth K."/>
            <person name="Mount S.M."/>
            <person name="Mu X."/>
            <person name="Myers E."/>
            <person name="Negre B."/>
            <person name="Newfeld S."/>
            <person name="Nielsen R."/>
            <person name="Noor M.A."/>
            <person name="O'Grady P."/>
            <person name="Pachter L."/>
            <person name="Papaceit M."/>
            <person name="Parisi M.J."/>
            <person name="Parisi M."/>
            <person name="Parts L."/>
            <person name="Pedersen J.S."/>
            <person name="Pesole G."/>
            <person name="Phillippy A.M."/>
            <person name="Ponting C.P."/>
            <person name="Pop M."/>
            <person name="Porcelli D."/>
            <person name="Powell J.R."/>
            <person name="Prohaska S."/>
            <person name="Pruitt K."/>
            <person name="Puig M."/>
            <person name="Quesneville H."/>
            <person name="Ram K.R."/>
            <person name="Rand D."/>
            <person name="Rasmussen M.D."/>
            <person name="Reed L.K."/>
            <person name="Reenan R."/>
            <person name="Reily A."/>
            <person name="Remington K.A."/>
            <person name="Rieger T.T."/>
            <person name="Ritchie M.G."/>
            <person name="Robin C."/>
            <person name="Rogers Y.H."/>
            <person name="Rohde C."/>
            <person name="Rozas J."/>
            <person name="Rubenfield M.J."/>
            <person name="Ruiz A."/>
            <person name="Russo S."/>
            <person name="Salzberg S.L."/>
            <person name="Sanchez-Gracia A."/>
            <person name="Saranga D.J."/>
            <person name="Sato H."/>
            <person name="Schaeffer S.W."/>
            <person name="Schatz M.C."/>
            <person name="Schlenke T."/>
            <person name="Schwartz R."/>
            <person name="Segarra C."/>
            <person name="Singh R.S."/>
            <person name="Sirot L."/>
            <person name="Sirota M."/>
            <person name="Sisneros N.B."/>
            <person name="Smith C.D."/>
            <person name="Smith T.F."/>
            <person name="Spieth J."/>
            <person name="Stage D.E."/>
            <person name="Stark A."/>
            <person name="Stephan W."/>
            <person name="Strausberg R.L."/>
            <person name="Strempel S."/>
            <person name="Sturgill D."/>
            <person name="Sutton G."/>
            <person name="Sutton G.G."/>
            <person name="Tao W."/>
            <person name="Teichmann S."/>
            <person name="Tobari Y.N."/>
            <person name="Tomimura Y."/>
            <person name="Tsolas J.M."/>
            <person name="Valente V.L."/>
            <person name="Venter E."/>
            <person name="Venter J.C."/>
            <person name="Vicario S."/>
            <person name="Vieira F.G."/>
            <person name="Vilella A.J."/>
            <person name="Villasante A."/>
            <person name="Walenz B."/>
            <person name="Wang J."/>
            <person name="Wasserman M."/>
            <person name="Watts T."/>
            <person name="Wilson D."/>
            <person name="Wilson R.K."/>
            <person name="Wing R.A."/>
            <person name="Wolfner M.F."/>
            <person name="Wong A."/>
            <person name="Wong G.K."/>
            <person name="Wu C.I."/>
            <person name="Wu G."/>
            <person name="Yamamoto D."/>
            <person name="Yang H.P."/>
            <person name="Yang S.P."/>
            <person name="Yorke J.A."/>
            <person name="Yoshida K."/>
            <person name="Zdobnov E."/>
            <person name="Zhang P."/>
            <person name="Zhang Y."/>
            <person name="Zimin A.V."/>
            <person name="Baldwin J."/>
            <person name="Abdouelleil A."/>
            <person name="Abdulkadir J."/>
            <person name="Abebe A."/>
            <person name="Abera B."/>
            <person name="Abreu J."/>
            <person name="Acer S.C."/>
            <person name="Aftuck L."/>
            <person name="Alexander A."/>
            <person name="An P."/>
            <person name="Anderson E."/>
            <person name="Anderson S."/>
            <person name="Arachi H."/>
            <person name="Azer M."/>
            <person name="Bachantsang P."/>
            <person name="Barry A."/>
            <person name="Bayul T."/>
            <person name="Berlin A."/>
            <person name="Bessette D."/>
            <person name="Bloom T."/>
            <person name="Blye J."/>
            <person name="Boguslavskiy L."/>
            <person name="Bonnet C."/>
            <person name="Boukhgalter B."/>
            <person name="Bourzgui I."/>
            <person name="Brown A."/>
            <person name="Cahill P."/>
            <person name="Channer S."/>
            <person name="Cheshatsang Y."/>
            <person name="Chuda L."/>
            <person name="Citroen M."/>
            <person name="Collymore A."/>
            <person name="Cooke P."/>
            <person name="Costello M."/>
            <person name="D'Aco K."/>
            <person name="Daza R."/>
            <person name="De Haan G."/>
            <person name="DeGray S."/>
            <person name="DeMaso C."/>
            <person name="Dhargay N."/>
            <person name="Dooley K."/>
            <person name="Dooley E."/>
            <person name="Doricent M."/>
            <person name="Dorje P."/>
            <person name="Dorjee K."/>
            <person name="Dupes A."/>
            <person name="Elong R."/>
            <person name="Falk J."/>
            <person name="Farina A."/>
            <person name="Faro S."/>
            <person name="Ferguson D."/>
            <person name="Fisher S."/>
            <person name="Foley C.D."/>
            <person name="Franke A."/>
            <person name="Friedrich D."/>
            <person name="Gadbois L."/>
            <person name="Gearin G."/>
            <person name="Gearin C.R."/>
            <person name="Giannoukos G."/>
            <person name="Goode T."/>
            <person name="Graham J."/>
            <person name="Grandbois E."/>
            <person name="Grewal S."/>
            <person name="Gyaltsen K."/>
            <person name="Hafez N."/>
            <person name="Hagos B."/>
            <person name="Hall J."/>
            <person name="Henson C."/>
            <person name="Hollinger A."/>
            <person name="Honan T."/>
            <person name="Huard M.D."/>
            <person name="Hughes L."/>
            <person name="Hurhula B."/>
            <person name="Husby M.E."/>
            <person name="Kamat A."/>
            <person name="Kanga B."/>
            <person name="Kashin S."/>
            <person name="Khazanovich D."/>
            <person name="Kisner P."/>
            <person name="Lance K."/>
            <person name="Lara M."/>
            <person name="Lee W."/>
            <person name="Lennon N."/>
            <person name="Letendre F."/>
            <person name="LeVine R."/>
            <person name="Lipovsky A."/>
            <person name="Liu X."/>
            <person name="Liu J."/>
            <person name="Liu S."/>
            <person name="Lokyitsang T."/>
            <person name="Lokyitsang Y."/>
            <person name="Lubonja R."/>
            <person name="Lui A."/>
            <person name="MacDonald P."/>
            <person name="Magnisalis V."/>
            <person name="Maru K."/>
            <person name="Matthews C."/>
            <person name="McCusker W."/>
            <person name="McDonough S."/>
            <person name="Mehta T."/>
            <person name="Meldrim J."/>
            <person name="Meneus L."/>
            <person name="Mihai O."/>
            <person name="Mihalev A."/>
            <person name="Mihova T."/>
            <person name="Mittelman R."/>
            <person name="Mlenga V."/>
            <person name="Montmayeur A."/>
            <person name="Mulrain L."/>
            <person name="Navidi A."/>
            <person name="Naylor J."/>
            <person name="Negash T."/>
            <person name="Nguyen T."/>
            <person name="Nguyen N."/>
            <person name="Nicol R."/>
            <person name="Norbu C."/>
            <person name="Norbu N."/>
            <person name="Novod N."/>
            <person name="O'Neill B."/>
            <person name="Osman S."/>
            <person name="Markiewicz E."/>
            <person name="Oyono O.L."/>
            <person name="Patti C."/>
            <person name="Phunkhang P."/>
            <person name="Pierre F."/>
            <person name="Priest M."/>
            <person name="Raghuraman S."/>
            <person name="Rege F."/>
            <person name="Reyes R."/>
            <person name="Rise C."/>
            <person name="Rogov P."/>
            <person name="Ross K."/>
            <person name="Ryan E."/>
            <person name="Settipalli S."/>
            <person name="Shea T."/>
            <person name="Sherpa N."/>
            <person name="Shi L."/>
            <person name="Shih D."/>
            <person name="Sparrow T."/>
            <person name="Spaulding J."/>
            <person name="Stalker J."/>
            <person name="Stange-Thomann N."/>
            <person name="Stavropoulos S."/>
            <person name="Stone C."/>
            <person name="Strader C."/>
            <person name="Tesfaye S."/>
            <person name="Thomson T."/>
            <person name="Thoulutsang Y."/>
            <person name="Thoulutsang D."/>
            <person name="Topham K."/>
            <person name="Topping I."/>
            <person name="Tsamla T."/>
            <person name="Vassiliev H."/>
            <person name="Vo A."/>
            <person name="Wangchuk T."/>
            <person name="Wangdi T."/>
            <person name="Weiand M."/>
            <person name="Wilkinson J."/>
            <person name="Wilson A."/>
            <person name="Yadav S."/>
            <person name="Young G."/>
            <person name="Yu Q."/>
            <person name="Zembek L."/>
            <person name="Zhong D."/>
            <person name="Zimmer A."/>
            <person name="Zwirko Z."/>
            <person name="Jaffe D.B."/>
            <person name="Alvarez P."/>
            <person name="Brockman W."/>
            <person name="Butler J."/>
            <person name="Chin C."/>
            <person name="Gnerre S."/>
            <person name="Grabherr M."/>
            <person name="Kleber M."/>
            <person name="Mauceli E."/>
            <person name="MacCallum I."/>
        </authorList>
    </citation>
    <scope>NUCLEOTIDE SEQUENCE [LARGE SCALE GENOMIC DNA]</scope>
    <source>
        <strain evidence="2">white501</strain>
    </source>
</reference>
<gene>
    <name evidence="1" type="primary">Dsim\GD17209</name>
    <name evidence="1" type="ORF">Dsim_GD17209</name>
</gene>
<dbReference type="AlphaFoldDB" id="B4R575"/>
<dbReference type="Proteomes" id="UP000000304">
    <property type="component" value="Chromosome X"/>
</dbReference>